<dbReference type="Proteomes" id="UP001268651">
    <property type="component" value="Unassembled WGS sequence"/>
</dbReference>
<comment type="caution">
    <text evidence="10">The sequence shown here is derived from an EMBL/GenBank/DDBJ whole genome shotgun (WGS) entry which is preliminary data.</text>
</comment>
<feature type="signal peptide" evidence="8">
    <location>
        <begin position="1"/>
        <end position="19"/>
    </location>
</feature>
<dbReference type="EMBL" id="JAWHTF010000002">
    <property type="protein sequence ID" value="MDU8885887.1"/>
    <property type="molecule type" value="Genomic_DNA"/>
</dbReference>
<keyword evidence="11" id="KW-1185">Reference proteome</keyword>
<evidence type="ECO:0000256" key="2">
    <source>
        <dbReference type="ARBA" id="ARBA00022448"/>
    </source>
</evidence>
<evidence type="ECO:0000256" key="3">
    <source>
        <dbReference type="ARBA" id="ARBA00022452"/>
    </source>
</evidence>
<keyword evidence="4 7" id="KW-0812">Transmembrane</keyword>
<keyword evidence="3 7" id="KW-1134">Transmembrane beta strand</keyword>
<feature type="domain" description="TonB-dependent receptor plug" evidence="9">
    <location>
        <begin position="113"/>
        <end position="219"/>
    </location>
</feature>
<keyword evidence="6 7" id="KW-0998">Cell outer membrane</keyword>
<keyword evidence="5 7" id="KW-0472">Membrane</keyword>
<dbReference type="InterPro" id="IPR036942">
    <property type="entry name" value="Beta-barrel_TonB_sf"/>
</dbReference>
<dbReference type="InterPro" id="IPR023996">
    <property type="entry name" value="TonB-dep_OMP_SusC/RagA"/>
</dbReference>
<dbReference type="InterPro" id="IPR037066">
    <property type="entry name" value="Plug_dom_sf"/>
</dbReference>
<dbReference type="Gene3D" id="2.170.130.10">
    <property type="entry name" value="TonB-dependent receptor, plug domain"/>
    <property type="match status" value="1"/>
</dbReference>
<reference evidence="10 11" key="1">
    <citation type="submission" date="2023-10" db="EMBL/GenBank/DDBJ databases">
        <title>Marimonas sp. nov. isolated from tidal mud flat.</title>
        <authorList>
            <person name="Jaincy N.J."/>
            <person name="Srinivasan S."/>
            <person name="Lee S.-S."/>
        </authorList>
    </citation>
    <scope>NUCLEOTIDE SEQUENCE [LARGE SCALE GENOMIC DNA]</scope>
    <source>
        <strain evidence="10 11">MJ-SS3</strain>
    </source>
</reference>
<evidence type="ECO:0000256" key="7">
    <source>
        <dbReference type="PROSITE-ProRule" id="PRU01360"/>
    </source>
</evidence>
<comment type="similarity">
    <text evidence="7">Belongs to the TonB-dependent receptor family.</text>
</comment>
<dbReference type="PROSITE" id="PS52016">
    <property type="entry name" value="TONB_DEPENDENT_REC_3"/>
    <property type="match status" value="1"/>
</dbReference>
<evidence type="ECO:0000256" key="8">
    <source>
        <dbReference type="SAM" id="SignalP"/>
    </source>
</evidence>
<dbReference type="InterPro" id="IPR039426">
    <property type="entry name" value="TonB-dep_rcpt-like"/>
</dbReference>
<dbReference type="Gene3D" id="2.60.40.1120">
    <property type="entry name" value="Carboxypeptidase-like, regulatory domain"/>
    <property type="match status" value="1"/>
</dbReference>
<protein>
    <submittedName>
        <fullName evidence="10">TonB-dependent receptor</fullName>
    </submittedName>
</protein>
<name>A0ABU3U652_9FLAO</name>
<evidence type="ECO:0000256" key="5">
    <source>
        <dbReference type="ARBA" id="ARBA00023136"/>
    </source>
</evidence>
<proteinExistence type="inferred from homology"/>
<gene>
    <name evidence="10" type="ORF">RXV94_06915</name>
</gene>
<accession>A0ABU3U652</accession>
<evidence type="ECO:0000313" key="10">
    <source>
        <dbReference type="EMBL" id="MDU8885887.1"/>
    </source>
</evidence>
<feature type="chain" id="PRO_5046039980" evidence="8">
    <location>
        <begin position="20"/>
        <end position="1009"/>
    </location>
</feature>
<dbReference type="Pfam" id="PF07715">
    <property type="entry name" value="Plug"/>
    <property type="match status" value="1"/>
</dbReference>
<keyword evidence="10" id="KW-0675">Receptor</keyword>
<comment type="subcellular location">
    <subcellularLocation>
        <location evidence="1 7">Cell outer membrane</location>
        <topology evidence="1 7">Multi-pass membrane protein</topology>
    </subcellularLocation>
</comment>
<dbReference type="InterPro" id="IPR023997">
    <property type="entry name" value="TonB-dep_OMP_SusC/RagA_CS"/>
</dbReference>
<dbReference type="Pfam" id="PF13715">
    <property type="entry name" value="CarbopepD_reg_2"/>
    <property type="match status" value="1"/>
</dbReference>
<dbReference type="InterPro" id="IPR012910">
    <property type="entry name" value="Plug_dom"/>
</dbReference>
<dbReference type="SUPFAM" id="SSF49464">
    <property type="entry name" value="Carboxypeptidase regulatory domain-like"/>
    <property type="match status" value="1"/>
</dbReference>
<dbReference type="Gene3D" id="2.40.170.20">
    <property type="entry name" value="TonB-dependent receptor, beta-barrel domain"/>
    <property type="match status" value="1"/>
</dbReference>
<dbReference type="RefSeq" id="WP_316661808.1">
    <property type="nucleotide sequence ID" value="NZ_JAWHTF010000002.1"/>
</dbReference>
<organism evidence="10 11">
    <name type="scientific">Gilvirhabdus luticola</name>
    <dbReference type="NCBI Taxonomy" id="3079858"/>
    <lineage>
        <taxon>Bacteria</taxon>
        <taxon>Pseudomonadati</taxon>
        <taxon>Bacteroidota</taxon>
        <taxon>Flavobacteriia</taxon>
        <taxon>Flavobacteriales</taxon>
        <taxon>Flavobacteriaceae</taxon>
        <taxon>Gilvirhabdus</taxon>
    </lineage>
</organism>
<evidence type="ECO:0000256" key="1">
    <source>
        <dbReference type="ARBA" id="ARBA00004571"/>
    </source>
</evidence>
<evidence type="ECO:0000313" key="11">
    <source>
        <dbReference type="Proteomes" id="UP001268651"/>
    </source>
</evidence>
<keyword evidence="2 7" id="KW-0813">Transport</keyword>
<evidence type="ECO:0000259" key="9">
    <source>
        <dbReference type="Pfam" id="PF07715"/>
    </source>
</evidence>
<sequence length="1009" mass="111687">MKAKINLILIFLFSISSFAQNITITGEVTSAEDDMPVPGVNVIVAGTSRGVSTDFDGLYSIEVNQGEVLEFSSIGLKTTTVTVGNQTVINVSMVPDIEALDEIVIVGYGTQKKADLTGSISTVATEEIERTPAANIMQSLQGKVSGVQVVSTGSPGDSPKVRLRGLGSYQDDNGNPLYVVDGMFYSNIDFLNSKDIESLTVLKDASSSAIYGVRAANGVIIIKTKTGKRDQKPVFEYDGYTGVQFAQNVLKLANAEQFTTMAYESGSAADVQFVLNAMQRFGRSRVNPNVPNVNTDWYDEILRPGFISSHSIGASGGAENVSYSVGANYYSQEGILDMKNEYERFNIRTKVDVDLSDRFRIGGNMVFSNATKYNAETAAFFQAYYAVPIMPVIDDLNTDASPIRYSNAQILGYRGTQNPFPVMRYSNNQLKIRKLLTNIYIEAHLIPEKLTFKSTYSHDFSALDERYVDKPYTLGNNVERLSGLTKTQNTYSNQIWDNILTYNDSFGDHNLTLMGGTSFRDEANHALSVRGQNISGIDFESSWYLNFAEESSITLNNDSGGRLYGVSYFARAAYNFNSKYLLYGTIRADGSSKFTKDPWGYFPSVGVGWVLTEESFMQDNGIFDFFKLRASWGKLGNDSVGASSGSNTITVISVPFDDIQTGGITSSSTFTNNTWEVIEEMNFGTNFTMFDSRLSVDADYYIRETNNAIMPVFVPIINTTIARNSGVIRNEGFEVALNWNNSISDDFSYSVGLNFTTLKNETVSLTDPRGYIEAGSAEFRQRTIVGEPIQAFYGYETTGVYQNQAQVDADPIAVANGLVPGDLIYRDISGPDGVPDGVLDGDDRKVLGSFLPEFMFGGNLGINYKDFDLSVSFYGQTGNKILNRKRGEIIFTQDTNMDADLAINRWHGEGTSNTYPSSEGLRKGWNQRLSNFWIEDGDFFRVQNIQLGYTLKNEKLFGKNMPETRFYLTADKPFTFFDYNGFNPEVANGVDREVYPVPGTYTLGLNIKI</sequence>
<evidence type="ECO:0000256" key="4">
    <source>
        <dbReference type="ARBA" id="ARBA00022692"/>
    </source>
</evidence>
<dbReference type="NCBIfam" id="TIGR04056">
    <property type="entry name" value="OMP_RagA_SusC"/>
    <property type="match status" value="1"/>
</dbReference>
<evidence type="ECO:0000256" key="6">
    <source>
        <dbReference type="ARBA" id="ARBA00023237"/>
    </source>
</evidence>
<dbReference type="InterPro" id="IPR008969">
    <property type="entry name" value="CarboxyPept-like_regulatory"/>
</dbReference>
<keyword evidence="8" id="KW-0732">Signal</keyword>
<dbReference type="SUPFAM" id="SSF56935">
    <property type="entry name" value="Porins"/>
    <property type="match status" value="1"/>
</dbReference>
<dbReference type="NCBIfam" id="TIGR04057">
    <property type="entry name" value="SusC_RagA_signa"/>
    <property type="match status" value="1"/>
</dbReference>